<comment type="caution">
    <text evidence="8">The sequence shown here is derived from an EMBL/GenBank/DDBJ whole genome shotgun (WGS) entry which is preliminary data.</text>
</comment>
<feature type="transmembrane region" description="Helical" evidence="6">
    <location>
        <begin position="206"/>
        <end position="223"/>
    </location>
</feature>
<feature type="transmembrane region" description="Helical" evidence="6">
    <location>
        <begin position="235"/>
        <end position="254"/>
    </location>
</feature>
<dbReference type="InterPro" id="IPR037185">
    <property type="entry name" value="EmrE-like"/>
</dbReference>
<comment type="subcellular location">
    <subcellularLocation>
        <location evidence="1">Membrane</location>
        <topology evidence="1">Multi-pass membrane protein</topology>
    </subcellularLocation>
</comment>
<feature type="transmembrane region" description="Helical" evidence="6">
    <location>
        <begin position="66"/>
        <end position="86"/>
    </location>
</feature>
<dbReference type="Pfam" id="PF00892">
    <property type="entry name" value="EamA"/>
    <property type="match status" value="2"/>
</dbReference>
<feature type="transmembrane region" description="Helical" evidence="6">
    <location>
        <begin position="260"/>
        <end position="278"/>
    </location>
</feature>
<gene>
    <name evidence="8" type="ORF">IV417_09425</name>
</gene>
<evidence type="ECO:0000256" key="2">
    <source>
        <dbReference type="ARBA" id="ARBA00009853"/>
    </source>
</evidence>
<feature type="domain" description="EamA" evidence="7">
    <location>
        <begin position="147"/>
        <end position="276"/>
    </location>
</feature>
<feature type="transmembrane region" description="Helical" evidence="6">
    <location>
        <begin position="146"/>
        <end position="166"/>
    </location>
</feature>
<feature type="transmembrane region" description="Helical" evidence="6">
    <location>
        <begin position="117"/>
        <end position="134"/>
    </location>
</feature>
<feature type="transmembrane region" description="Helical" evidence="6">
    <location>
        <begin position="92"/>
        <end position="110"/>
    </location>
</feature>
<evidence type="ECO:0000256" key="5">
    <source>
        <dbReference type="ARBA" id="ARBA00023136"/>
    </source>
</evidence>
<dbReference type="AlphaFoldDB" id="A0AAP2CNC9"/>
<evidence type="ECO:0000256" key="4">
    <source>
        <dbReference type="ARBA" id="ARBA00022989"/>
    </source>
</evidence>
<evidence type="ECO:0000256" key="6">
    <source>
        <dbReference type="SAM" id="Phobius"/>
    </source>
</evidence>
<name>A0AAP2CNC9_9RHOB</name>
<sequence length="298" mass="31388">MRGIGLMCAAIAVFTVMTALIKAAAVPAGQAVFFRSFFALPVIGLWLWAIKDLRDGLKTVRPWNHVIRGTAGTMAMGLGFAGLAYLPLPEVTAIRFATPIMIVIFAALILGEKFRAVRMVAVFTGLIGVMIVMWPRLSFGGGDGALFGAVVTLASAALAALAQIFVKSMAGTERTAAIVFYFSVTAAVLSLVTIPFGWVWPTGAQLALLIGAGFAGGVGQICLTSSYRFAEASTLAPFTYTGMIWALIIGYFVFSEVPTMPMLLGAGLVILSGIAIVLREQALGLKKTAQRKLMAAGK</sequence>
<keyword evidence="4 6" id="KW-1133">Transmembrane helix</keyword>
<evidence type="ECO:0000256" key="1">
    <source>
        <dbReference type="ARBA" id="ARBA00004141"/>
    </source>
</evidence>
<dbReference type="Proteomes" id="UP001315686">
    <property type="component" value="Unassembled WGS sequence"/>
</dbReference>
<comment type="similarity">
    <text evidence="2">Belongs to the drug/metabolite transporter (DMT) superfamily. 10 TMS drug/metabolite exporter (DME) (TC 2.A.7.3) family.</text>
</comment>
<dbReference type="GO" id="GO:0016020">
    <property type="term" value="C:membrane"/>
    <property type="evidence" value="ECO:0007669"/>
    <property type="project" value="UniProtKB-SubCell"/>
</dbReference>
<keyword evidence="5 6" id="KW-0472">Membrane</keyword>
<proteinExistence type="inferred from homology"/>
<dbReference type="EMBL" id="JADQAZ010000002">
    <property type="protein sequence ID" value="MBT0957607.1"/>
    <property type="molecule type" value="Genomic_DNA"/>
</dbReference>
<evidence type="ECO:0000259" key="7">
    <source>
        <dbReference type="Pfam" id="PF00892"/>
    </source>
</evidence>
<keyword evidence="3 6" id="KW-0812">Transmembrane</keyword>
<keyword evidence="9" id="KW-1185">Reference proteome</keyword>
<accession>A0AAP2CNC9</accession>
<evidence type="ECO:0000313" key="9">
    <source>
        <dbReference type="Proteomes" id="UP001315686"/>
    </source>
</evidence>
<organism evidence="8 9">
    <name type="scientific">Harenicola maris</name>
    <dbReference type="NCBI Taxonomy" id="2841044"/>
    <lineage>
        <taxon>Bacteria</taxon>
        <taxon>Pseudomonadati</taxon>
        <taxon>Pseudomonadota</taxon>
        <taxon>Alphaproteobacteria</taxon>
        <taxon>Rhodobacterales</taxon>
        <taxon>Paracoccaceae</taxon>
        <taxon>Harenicola</taxon>
    </lineage>
</organism>
<reference evidence="8 9" key="1">
    <citation type="journal article" date="2021" name="Arch. Microbiol.">
        <title>Harenicola maris gen. nov., sp. nov. isolated from the Sea of Japan shallow sediments.</title>
        <authorList>
            <person name="Romanenko L.A."/>
            <person name="Kurilenko V.V."/>
            <person name="Chernysheva N.Y."/>
            <person name="Tekutyeva L.A."/>
            <person name="Velansky P.V."/>
            <person name="Svetashev V.I."/>
            <person name="Isaeva M.P."/>
        </authorList>
    </citation>
    <scope>NUCLEOTIDE SEQUENCE [LARGE SCALE GENOMIC DNA]</scope>
    <source>
        <strain evidence="8 9">KMM 3653</strain>
    </source>
</reference>
<feature type="transmembrane region" description="Helical" evidence="6">
    <location>
        <begin position="33"/>
        <end position="50"/>
    </location>
</feature>
<dbReference type="PANTHER" id="PTHR22911">
    <property type="entry name" value="ACYL-MALONYL CONDENSING ENZYME-RELATED"/>
    <property type="match status" value="1"/>
</dbReference>
<dbReference type="RefSeq" id="WP_327793836.1">
    <property type="nucleotide sequence ID" value="NZ_JADQAZ010000002.1"/>
</dbReference>
<feature type="transmembrane region" description="Helical" evidence="6">
    <location>
        <begin position="178"/>
        <end position="200"/>
    </location>
</feature>
<protein>
    <submittedName>
        <fullName evidence="8">DMT family transporter</fullName>
    </submittedName>
</protein>
<evidence type="ECO:0000256" key="3">
    <source>
        <dbReference type="ARBA" id="ARBA00022692"/>
    </source>
</evidence>
<dbReference type="SUPFAM" id="SSF103481">
    <property type="entry name" value="Multidrug resistance efflux transporter EmrE"/>
    <property type="match status" value="2"/>
</dbReference>
<dbReference type="InterPro" id="IPR000620">
    <property type="entry name" value="EamA_dom"/>
</dbReference>
<feature type="domain" description="EamA" evidence="7">
    <location>
        <begin position="2"/>
        <end position="133"/>
    </location>
</feature>
<evidence type="ECO:0000313" key="8">
    <source>
        <dbReference type="EMBL" id="MBT0957607.1"/>
    </source>
</evidence>
<dbReference type="PANTHER" id="PTHR22911:SF6">
    <property type="entry name" value="SOLUTE CARRIER FAMILY 35 MEMBER G1"/>
    <property type="match status" value="1"/>
</dbReference>